<evidence type="ECO:0000313" key="3">
    <source>
        <dbReference type="EMBL" id="KAF7293928.1"/>
    </source>
</evidence>
<evidence type="ECO:0000259" key="2">
    <source>
        <dbReference type="PROSITE" id="PS50048"/>
    </source>
</evidence>
<dbReference type="EMBL" id="JACAZE010000020">
    <property type="protein sequence ID" value="KAF7293928.1"/>
    <property type="molecule type" value="Genomic_DNA"/>
</dbReference>
<dbReference type="SMART" id="SM00066">
    <property type="entry name" value="GAL4"/>
    <property type="match status" value="1"/>
</dbReference>
<feature type="compositionally biased region" description="Low complexity" evidence="1">
    <location>
        <begin position="158"/>
        <end position="182"/>
    </location>
</feature>
<feature type="region of interest" description="Disordered" evidence="1">
    <location>
        <begin position="104"/>
        <end position="184"/>
    </location>
</feature>
<dbReference type="PROSITE" id="PS00463">
    <property type="entry name" value="ZN2_CY6_FUNGAL_1"/>
    <property type="match status" value="1"/>
</dbReference>
<sequence>MSSFAHPRHPSADSSGQRSGRTPIACINCRRRKRKCIIPPGSASPPQCERCQAQNLVCEFPAPDADEIAQAQLYASEYGYGYAGGGSTSGGGYPGPSVGYAMSGPSRPGSTAPPGYYGQPAGGPALPYTGPPPPLSRPRYAGTTAYPSLALAPPNPNPNADQSSSGGPPAGYPGNQGQPPYQGYGGAFLRGRYVESLFLFRSSSEDEDESPLPAIRAAGAHAPHLQTLRLLTPLLTLEIDHVMSTIAQCLPRLRTLSINLQDVPRGIRGRNSLRFSASLTHNLIPLPFGHRLERFEIRAAYAQTRDVRGPVEEMHDPRAQLRIADMLGEGEDGKALKTVAVGGVTYTRERWGARWVRL</sequence>
<dbReference type="AlphaFoldDB" id="A0A8H6VXL7"/>
<comment type="caution">
    <text evidence="3">The sequence shown here is derived from an EMBL/GenBank/DDBJ whole genome shotgun (WGS) entry which is preliminary data.</text>
</comment>
<dbReference type="SUPFAM" id="SSF57701">
    <property type="entry name" value="Zn2/Cys6 DNA-binding domain"/>
    <property type="match status" value="1"/>
</dbReference>
<dbReference type="GO" id="GO:0000981">
    <property type="term" value="F:DNA-binding transcription factor activity, RNA polymerase II-specific"/>
    <property type="evidence" value="ECO:0007669"/>
    <property type="project" value="InterPro"/>
</dbReference>
<accession>A0A8H6VXL7</accession>
<reference evidence="3" key="1">
    <citation type="submission" date="2020-05" db="EMBL/GenBank/DDBJ databases">
        <title>Mycena genomes resolve the evolution of fungal bioluminescence.</title>
        <authorList>
            <person name="Tsai I.J."/>
        </authorList>
    </citation>
    <scope>NUCLEOTIDE SEQUENCE</scope>
    <source>
        <strain evidence="3">110903Hualien_Pintung</strain>
    </source>
</reference>
<dbReference type="PROSITE" id="PS50048">
    <property type="entry name" value="ZN2_CY6_FUNGAL_2"/>
    <property type="match status" value="1"/>
</dbReference>
<dbReference type="Pfam" id="PF00172">
    <property type="entry name" value="Zn_clus"/>
    <property type="match status" value="1"/>
</dbReference>
<dbReference type="InterPro" id="IPR036864">
    <property type="entry name" value="Zn2-C6_fun-type_DNA-bd_sf"/>
</dbReference>
<feature type="region of interest" description="Disordered" evidence="1">
    <location>
        <begin position="1"/>
        <end position="24"/>
    </location>
</feature>
<gene>
    <name evidence="3" type="ORF">HMN09_01190000</name>
</gene>
<dbReference type="CDD" id="cd00067">
    <property type="entry name" value="GAL4"/>
    <property type="match status" value="1"/>
</dbReference>
<proteinExistence type="predicted"/>
<dbReference type="Gene3D" id="4.10.240.10">
    <property type="entry name" value="Zn(2)-C6 fungal-type DNA-binding domain"/>
    <property type="match status" value="1"/>
</dbReference>
<dbReference type="GO" id="GO:0008270">
    <property type="term" value="F:zinc ion binding"/>
    <property type="evidence" value="ECO:0007669"/>
    <property type="project" value="InterPro"/>
</dbReference>
<evidence type="ECO:0000256" key="1">
    <source>
        <dbReference type="SAM" id="MobiDB-lite"/>
    </source>
</evidence>
<dbReference type="InterPro" id="IPR001138">
    <property type="entry name" value="Zn2Cys6_DnaBD"/>
</dbReference>
<keyword evidence="4" id="KW-1185">Reference proteome</keyword>
<protein>
    <submittedName>
        <fullName evidence="3">Zn(2)-C6 fungal-type domain-containing protein</fullName>
    </submittedName>
</protein>
<organism evidence="3 4">
    <name type="scientific">Mycena chlorophos</name>
    <name type="common">Agaric fungus</name>
    <name type="synonym">Agaricus chlorophos</name>
    <dbReference type="NCBI Taxonomy" id="658473"/>
    <lineage>
        <taxon>Eukaryota</taxon>
        <taxon>Fungi</taxon>
        <taxon>Dikarya</taxon>
        <taxon>Basidiomycota</taxon>
        <taxon>Agaricomycotina</taxon>
        <taxon>Agaricomycetes</taxon>
        <taxon>Agaricomycetidae</taxon>
        <taxon>Agaricales</taxon>
        <taxon>Marasmiineae</taxon>
        <taxon>Mycenaceae</taxon>
        <taxon>Mycena</taxon>
    </lineage>
</organism>
<feature type="domain" description="Zn(2)-C6 fungal-type" evidence="2">
    <location>
        <begin position="25"/>
        <end position="60"/>
    </location>
</feature>
<dbReference type="Proteomes" id="UP000613580">
    <property type="component" value="Unassembled WGS sequence"/>
</dbReference>
<evidence type="ECO:0000313" key="4">
    <source>
        <dbReference type="Proteomes" id="UP000613580"/>
    </source>
</evidence>
<feature type="compositionally biased region" description="Low complexity" evidence="1">
    <location>
        <begin position="112"/>
        <end position="128"/>
    </location>
</feature>
<name>A0A8H6VXL7_MYCCL</name>